<evidence type="ECO:0000259" key="1">
    <source>
        <dbReference type="Pfam" id="PF13175"/>
    </source>
</evidence>
<feature type="domain" description="Endonuclease GajA/Old nuclease/RecF-like AAA" evidence="1">
    <location>
        <begin position="148"/>
        <end position="308"/>
    </location>
</feature>
<reference evidence="4" key="2">
    <citation type="submission" date="2019-06" db="EMBL/GenBank/DDBJ databases">
        <title>Co-occurence of chitin degradation, pigmentation and bioactivity in marine Pseudoalteromonas.</title>
        <authorList>
            <person name="Sonnenschein E.C."/>
            <person name="Bech P.K."/>
        </authorList>
    </citation>
    <scope>NUCLEOTIDE SEQUENCE [LARGE SCALE GENOMIC DNA]</scope>
    <source>
        <strain evidence="4">S2599</strain>
    </source>
</reference>
<feature type="domain" description="OLD protein-like TOPRIM" evidence="2">
    <location>
        <begin position="363"/>
        <end position="428"/>
    </location>
</feature>
<protein>
    <submittedName>
        <fullName evidence="3">DNA helicase</fullName>
    </submittedName>
</protein>
<keyword evidence="3" id="KW-0067">ATP-binding</keyword>
<dbReference type="InterPro" id="IPR041685">
    <property type="entry name" value="AAA_GajA/Old/RecF-like"/>
</dbReference>
<gene>
    <name evidence="3" type="ORF">CWB98_22075</name>
</gene>
<dbReference type="GO" id="GO:0004386">
    <property type="term" value="F:helicase activity"/>
    <property type="evidence" value="ECO:0007669"/>
    <property type="project" value="UniProtKB-KW"/>
</dbReference>
<keyword evidence="3" id="KW-0378">Hydrolase</keyword>
<dbReference type="SUPFAM" id="SSF52540">
    <property type="entry name" value="P-loop containing nucleoside triphosphate hydrolases"/>
    <property type="match status" value="1"/>
</dbReference>
<dbReference type="InterPro" id="IPR051396">
    <property type="entry name" value="Bact_Antivir_Def_Nuclease"/>
</dbReference>
<keyword evidence="3" id="KW-0547">Nucleotide-binding</keyword>
<comment type="caution">
    <text evidence="3">The sequence shown here is derived from an EMBL/GenBank/DDBJ whole genome shotgun (WGS) entry which is preliminary data.</text>
</comment>
<organism evidence="3 4">
    <name type="scientific">Pseudoalteromonas rubra</name>
    <dbReference type="NCBI Taxonomy" id="43658"/>
    <lineage>
        <taxon>Bacteria</taxon>
        <taxon>Pseudomonadati</taxon>
        <taxon>Pseudomonadota</taxon>
        <taxon>Gammaproteobacteria</taxon>
        <taxon>Alteromonadales</taxon>
        <taxon>Pseudoalteromonadaceae</taxon>
        <taxon>Pseudoalteromonas</taxon>
    </lineage>
</organism>
<evidence type="ECO:0000313" key="4">
    <source>
        <dbReference type="Proteomes" id="UP000306719"/>
    </source>
</evidence>
<feature type="domain" description="Endonuclease GajA/Old nuclease/RecF-like AAA" evidence="1">
    <location>
        <begin position="1"/>
        <end position="132"/>
    </location>
</feature>
<dbReference type="InterPro" id="IPR034139">
    <property type="entry name" value="TOPRIM_OLD"/>
</dbReference>
<dbReference type="Pfam" id="PF13175">
    <property type="entry name" value="AAA_15"/>
    <property type="match status" value="2"/>
</dbReference>
<dbReference type="Pfam" id="PF20469">
    <property type="entry name" value="OLD-like_TOPRIM"/>
    <property type="match status" value="1"/>
</dbReference>
<name>A0A5S3WQD8_9GAMM</name>
<dbReference type="AlphaFoldDB" id="A0A5S3WQD8"/>
<dbReference type="PANTHER" id="PTHR43581">
    <property type="entry name" value="ATP/GTP PHOSPHATASE"/>
    <property type="match status" value="1"/>
</dbReference>
<dbReference type="Gene3D" id="3.40.50.300">
    <property type="entry name" value="P-loop containing nucleotide triphosphate hydrolases"/>
    <property type="match status" value="1"/>
</dbReference>
<dbReference type="OrthoDB" id="3322489at2"/>
<evidence type="ECO:0000313" key="3">
    <source>
        <dbReference type="EMBL" id="TMP31199.1"/>
    </source>
</evidence>
<dbReference type="Proteomes" id="UP000306719">
    <property type="component" value="Unassembled WGS sequence"/>
</dbReference>
<keyword evidence="3" id="KW-0347">Helicase</keyword>
<dbReference type="EMBL" id="PNCJ01000055">
    <property type="protein sequence ID" value="TMP31199.1"/>
    <property type="molecule type" value="Genomic_DNA"/>
</dbReference>
<reference evidence="3 4" key="1">
    <citation type="submission" date="2018-01" db="EMBL/GenBank/DDBJ databases">
        <authorList>
            <person name="Paulsen S."/>
            <person name="Gram L.K."/>
        </authorList>
    </citation>
    <scope>NUCLEOTIDE SEQUENCE [LARGE SCALE GENOMIC DNA]</scope>
    <source>
        <strain evidence="3 4">S2599</strain>
    </source>
</reference>
<accession>A0A5S3WQD8</accession>
<dbReference type="RefSeq" id="WP_138546737.1">
    <property type="nucleotide sequence ID" value="NZ_PNCJ01000055.1"/>
</dbReference>
<sequence>MEISRVIIKKFRSIKKADIWVDSINAIVGQNNSGKSCLLRALNVFFNYEKEESAFVDGVHSFAPRAISKVEIHFENFDENRTPDKYINNNKVMIEAAFQLNAKGCKRTIKYKSGNNWVTDSECIEEIKKQIEFILIPPNRDAKALELMEHSVLQLLVEEKMKEATSARDNYTVKFRHAINHLETNALDKIARDAKAEFPVNKPFDIKIKYSKTISYKDFLSDVSISIEESGLSHPLVECGSGIQSLTIISLYNLLGKARDENIIIGLEEPETNLHPQAQKELIRYFKGLVEKENILQLFFTTHSSQMIDQVDHTEIISFKKELCENRGFITTVNKLPKDFFDKYDLDDFKYYQFHRYRNSDFFFSSHVIVTESKNEVEIIKRIGDAAGFDFETNGLSYLNLEGVDKAKYTIHLLNELEIPFLIILDKDFFVSYLNDDYASSLNTQGFPQYKTEYKDEELIKVLIPNENDRNDVLSKINTNHTAVLNTLEKHNVISMRYSLDLDLVAVRTAQEKYYDLLRLPQDKRNVQELTGMRKGIKRIDRIVSAFESLETSSWPYSYSRIRKMMTKITRELA</sequence>
<dbReference type="PANTHER" id="PTHR43581:SF4">
    <property type="entry name" value="ATP_GTP PHOSPHATASE"/>
    <property type="match status" value="1"/>
</dbReference>
<proteinExistence type="predicted"/>
<evidence type="ECO:0000259" key="2">
    <source>
        <dbReference type="Pfam" id="PF20469"/>
    </source>
</evidence>
<dbReference type="InterPro" id="IPR027417">
    <property type="entry name" value="P-loop_NTPase"/>
</dbReference>